<name>A0A542DKI0_AMYCI</name>
<dbReference type="InterPro" id="IPR036661">
    <property type="entry name" value="Luciferase-like_sf"/>
</dbReference>
<protein>
    <submittedName>
        <fullName evidence="3">F420-dependent oxidoreductase-like protein</fullName>
    </submittedName>
</protein>
<dbReference type="EMBL" id="VFML01000001">
    <property type="protein sequence ID" value="TQJ03597.1"/>
    <property type="molecule type" value="Genomic_DNA"/>
</dbReference>
<dbReference type="Gene3D" id="3.20.20.30">
    <property type="entry name" value="Luciferase-like domain"/>
    <property type="match status" value="1"/>
</dbReference>
<dbReference type="PANTHER" id="PTHR43244">
    <property type="match status" value="1"/>
</dbReference>
<dbReference type="CDD" id="cd01097">
    <property type="entry name" value="Tetrahydromethanopterin_reductase"/>
    <property type="match status" value="1"/>
</dbReference>
<dbReference type="Pfam" id="PF00296">
    <property type="entry name" value="Bac_luciferase"/>
    <property type="match status" value="1"/>
</dbReference>
<dbReference type="InterPro" id="IPR011251">
    <property type="entry name" value="Luciferase-like_dom"/>
</dbReference>
<dbReference type="PANTHER" id="PTHR43244:SF1">
    <property type="entry name" value="5,10-METHYLENETETRAHYDROMETHANOPTERIN REDUCTASE"/>
    <property type="match status" value="1"/>
</dbReference>
<gene>
    <name evidence="3" type="ORF">FB471_3359</name>
</gene>
<dbReference type="SUPFAM" id="SSF51679">
    <property type="entry name" value="Bacterial luciferase-like"/>
    <property type="match status" value="1"/>
</dbReference>
<comment type="caution">
    <text evidence="3">The sequence shown here is derived from an EMBL/GenBank/DDBJ whole genome shotgun (WGS) entry which is preliminary data.</text>
</comment>
<dbReference type="NCBIfam" id="TIGR03564">
    <property type="entry name" value="F420_MSMEG_4879"/>
    <property type="match status" value="1"/>
</dbReference>
<dbReference type="AlphaFoldDB" id="A0A542DKI0"/>
<evidence type="ECO:0000259" key="2">
    <source>
        <dbReference type="Pfam" id="PF00296"/>
    </source>
</evidence>
<evidence type="ECO:0000313" key="3">
    <source>
        <dbReference type="EMBL" id="TQJ03597.1"/>
    </source>
</evidence>
<dbReference type="Proteomes" id="UP000320876">
    <property type="component" value="Unassembled WGS sequence"/>
</dbReference>
<dbReference type="InterPro" id="IPR050564">
    <property type="entry name" value="F420-G6PD/mer"/>
</dbReference>
<keyword evidence="4" id="KW-1185">Reference proteome</keyword>
<organism evidence="3 4">
    <name type="scientific">Amycolatopsis cihanbeyliensis</name>
    <dbReference type="NCBI Taxonomy" id="1128664"/>
    <lineage>
        <taxon>Bacteria</taxon>
        <taxon>Bacillati</taxon>
        <taxon>Actinomycetota</taxon>
        <taxon>Actinomycetes</taxon>
        <taxon>Pseudonocardiales</taxon>
        <taxon>Pseudonocardiaceae</taxon>
        <taxon>Amycolatopsis</taxon>
    </lineage>
</organism>
<evidence type="ECO:0000256" key="1">
    <source>
        <dbReference type="ARBA" id="ARBA00023002"/>
    </source>
</evidence>
<feature type="domain" description="Luciferase-like" evidence="2">
    <location>
        <begin position="10"/>
        <end position="290"/>
    </location>
</feature>
<keyword evidence="1" id="KW-0560">Oxidoreductase</keyword>
<proteinExistence type="predicted"/>
<evidence type="ECO:0000313" key="4">
    <source>
        <dbReference type="Proteomes" id="UP000320876"/>
    </source>
</evidence>
<reference evidence="3 4" key="1">
    <citation type="submission" date="2019-06" db="EMBL/GenBank/DDBJ databases">
        <title>Sequencing the genomes of 1000 actinobacteria strains.</title>
        <authorList>
            <person name="Klenk H.-P."/>
        </authorList>
    </citation>
    <scope>NUCLEOTIDE SEQUENCE [LARGE SCALE GENOMIC DNA]</scope>
    <source>
        <strain evidence="3 4">DSM 45679</strain>
    </source>
</reference>
<dbReference type="GO" id="GO:0016705">
    <property type="term" value="F:oxidoreductase activity, acting on paired donors, with incorporation or reduction of molecular oxygen"/>
    <property type="evidence" value="ECO:0007669"/>
    <property type="project" value="InterPro"/>
</dbReference>
<dbReference type="InterPro" id="IPR019910">
    <property type="entry name" value="Lucif-like_OxRdtase_MSMEG_4879"/>
</dbReference>
<sequence>MVRLHTGMSIGVALPASEAGATDNIVETLIERTGEAAAAGLRSAWFPQIMDVDAITMAALAGRAVPEIAVGTYVVPIYPRHPLLIGGAAQTAQAATGGRFTLGVGLGAQNVQEPAFGVPYPPPIQNLREQLTVLREVLAGEQVDYTGKLVTARPPLSTRVPGAQPPVPLHVAAMGPQALKVTGELADGTMPYLAGPRALGEFIVPTISAAAEGAGRPAPAVTAAVPALVTDQVSEARELAAEQLAFYDTIPSYQRVIDREGVSRALDLALIGDEETVAAGLRRYLDAGVTELVLVNTGLNGEQDRLRTWRLAGELAKSFH</sequence>
<accession>A0A542DKI0</accession>